<dbReference type="AlphaFoldDB" id="A0A4R1QJJ0"/>
<dbReference type="RefSeq" id="WP_058962586.1">
    <property type="nucleotide sequence ID" value="NZ_CABKVM010000010.1"/>
</dbReference>
<proteinExistence type="predicted"/>
<dbReference type="EMBL" id="SLUM01000026">
    <property type="protein sequence ID" value="TCL53829.1"/>
    <property type="molecule type" value="Genomic_DNA"/>
</dbReference>
<gene>
    <name evidence="1" type="ORF">EDD77_1262</name>
</gene>
<comment type="caution">
    <text evidence="1">The sequence shown here is derived from an EMBL/GenBank/DDBJ whole genome shotgun (WGS) entry which is preliminary data.</text>
</comment>
<accession>A0A4R1QJJ0</accession>
<reference evidence="1 2" key="1">
    <citation type="submission" date="2019-03" db="EMBL/GenBank/DDBJ databases">
        <title>Genomic Encyclopedia of Type Strains, Phase IV (KMG-IV): sequencing the most valuable type-strain genomes for metagenomic binning, comparative biology and taxonomic classification.</title>
        <authorList>
            <person name="Goeker M."/>
        </authorList>
    </citation>
    <scope>NUCLEOTIDE SEQUENCE [LARGE SCALE GENOMIC DNA]</scope>
    <source>
        <strain evidence="1 2">DSM 100451</strain>
    </source>
</reference>
<name>A0A4R1QJJ0_9FIRM</name>
<organism evidence="1 2">
    <name type="scientific">Allofournierella massiliensis</name>
    <dbReference type="NCBI Taxonomy" id="1650663"/>
    <lineage>
        <taxon>Bacteria</taxon>
        <taxon>Bacillati</taxon>
        <taxon>Bacillota</taxon>
        <taxon>Clostridia</taxon>
        <taxon>Eubacteriales</taxon>
        <taxon>Oscillospiraceae</taxon>
        <taxon>Allofournierella</taxon>
    </lineage>
</organism>
<dbReference type="Proteomes" id="UP000295184">
    <property type="component" value="Unassembled WGS sequence"/>
</dbReference>
<sequence>MERYRIILQMHEAMCFVDVIPDFTIESPDDFSAKEYALQLIEHWEKNEAMTIGFDICTKKLVSKIAPTSGINHFSYKNFAVFDESKYMSCTTILPEHLKKVNQQDFVEVLFQRCSTRNTKETTAIFECIAFAVERI</sequence>
<evidence type="ECO:0000313" key="2">
    <source>
        <dbReference type="Proteomes" id="UP000295184"/>
    </source>
</evidence>
<evidence type="ECO:0000313" key="1">
    <source>
        <dbReference type="EMBL" id="TCL53829.1"/>
    </source>
</evidence>
<protein>
    <submittedName>
        <fullName evidence="1">Uncharacterized protein</fullName>
    </submittedName>
</protein>